<evidence type="ECO:0000256" key="1">
    <source>
        <dbReference type="ARBA" id="ARBA00022741"/>
    </source>
</evidence>
<dbReference type="AlphaFoldDB" id="A0AAU7GEP0"/>
<dbReference type="SUPFAM" id="SSF46894">
    <property type="entry name" value="C-terminal effector domain of the bipartite response regulators"/>
    <property type="match status" value="1"/>
</dbReference>
<dbReference type="InterPro" id="IPR036388">
    <property type="entry name" value="WH-like_DNA-bd_sf"/>
</dbReference>
<dbReference type="PANTHER" id="PTHR16305">
    <property type="entry name" value="TESTICULAR SOLUBLE ADENYLYL CYCLASE"/>
    <property type="match status" value="1"/>
</dbReference>
<dbReference type="CDD" id="cd06170">
    <property type="entry name" value="LuxR_C_like"/>
    <property type="match status" value="1"/>
</dbReference>
<protein>
    <submittedName>
        <fullName evidence="4">LuxR C-terminal-related transcriptional regulator</fullName>
    </submittedName>
</protein>
<dbReference type="GO" id="GO:0004016">
    <property type="term" value="F:adenylate cyclase activity"/>
    <property type="evidence" value="ECO:0007669"/>
    <property type="project" value="TreeGrafter"/>
</dbReference>
<dbReference type="RefSeq" id="WP_348788312.1">
    <property type="nucleotide sequence ID" value="NZ_CP157390.1"/>
</dbReference>
<reference evidence="4" key="1">
    <citation type="submission" date="2024-05" db="EMBL/GenBank/DDBJ databases">
        <title>The Natural Products Discovery Center: Release of the First 8490 Sequenced Strains for Exploring Actinobacteria Biosynthetic Diversity.</title>
        <authorList>
            <person name="Kalkreuter E."/>
            <person name="Kautsar S.A."/>
            <person name="Yang D."/>
            <person name="Bader C.D."/>
            <person name="Teijaro C.N."/>
            <person name="Fluegel L."/>
            <person name="Davis C.M."/>
            <person name="Simpson J.R."/>
            <person name="Lauterbach L."/>
            <person name="Steele A.D."/>
            <person name="Gui C."/>
            <person name="Meng S."/>
            <person name="Li G."/>
            <person name="Viehrig K."/>
            <person name="Ye F."/>
            <person name="Su P."/>
            <person name="Kiefer A.F."/>
            <person name="Nichols A."/>
            <person name="Cepeda A.J."/>
            <person name="Yan W."/>
            <person name="Fan B."/>
            <person name="Jiang Y."/>
            <person name="Adhikari A."/>
            <person name="Zheng C.-J."/>
            <person name="Schuster L."/>
            <person name="Cowan T.M."/>
            <person name="Smanski M.J."/>
            <person name="Chevrette M.G."/>
            <person name="de Carvalho L.P.S."/>
            <person name="Shen B."/>
        </authorList>
    </citation>
    <scope>NUCLEOTIDE SEQUENCE</scope>
    <source>
        <strain evidence="4">NPDC080035</strain>
    </source>
</reference>
<proteinExistence type="predicted"/>
<dbReference type="SMART" id="SM00421">
    <property type="entry name" value="HTH_LUXR"/>
    <property type="match status" value="1"/>
</dbReference>
<gene>
    <name evidence="4" type="ORF">AAME72_00545</name>
</gene>
<dbReference type="InterPro" id="IPR011990">
    <property type="entry name" value="TPR-like_helical_dom_sf"/>
</dbReference>
<dbReference type="SUPFAM" id="SSF48452">
    <property type="entry name" value="TPR-like"/>
    <property type="match status" value="1"/>
</dbReference>
<dbReference type="GO" id="GO:0005737">
    <property type="term" value="C:cytoplasm"/>
    <property type="evidence" value="ECO:0007669"/>
    <property type="project" value="TreeGrafter"/>
</dbReference>
<sequence length="936" mass="100183">MPDEASLRPLFGRDRARETILLVAHRALETGGAVLVTGEAGLGKTALLADVAQRLDGWTVLRAHADSFESDLAYATVETLIRGLAGAGGPAIRQPAPGDDALTVGRLLLDSIDAIAGPVCLIIDDAQWVDEPSARALRFVVRRLSDRGFLFTAATRPQQNGVVALFDDIASGTLNHARIDLTPLTVSDTQDLALHVLGHAISRRTASRLTEATQGSPLLLSVLLGQLRDSFAQALHPAGWDLPDTAIRPLASAISAALEGADPSVRTAAELIAVLRDPLPLPLAGTIADGLGMTIDAPGAAARGLVLARPRDGVLWVEPAHALLADALAGELTVERRVEIHRVAASVLTGHRALRHRVEAADRTDPTLVDELLAAALAAADQGRAEQAMSYARSAVHLAADGEQERALLELGLIAMRFRQHERVLDLRPAIEELPPSRTRDAVLLELRTLSRDVPGALALALALEAAPAVTPDERAIRTHVAEALPKVLMAMGDFAGVLDHLDLARAHIAECPRPQEVSDPALRWFAEPEEHLVRLLGWALNSAAHSRRPDLFEPLTRELDELLAGYESPAAVDAFVSRSRVSVLGGDIERARADLARANELVRRFPSSWTAGFARTIYAHILFLVGEWDESVTLADTAVALALDETDLSCWPIALWTSTLVRAGRGEADAVASRLASAAKSDPRITGSYDGDLPFIARAELARSLGRPEEQLAATDDAEAAANRGSTLGWLTYRVDALAALGRAEEARAAYDRCAAPGMWRPYYGSLRWLEGRALEAEGRIPEAADAYRDAADDARFPFPQAVAALDAGRLLAAIDAVAADGLLERAAEVFRRLGAGPYLARTAHALDAVRAAGRRAADEDGATGDDPLASLTTRERQVAYALAAGMTNKEIAERLYVSVTTVNFHVRNILAKLGLRSRRDLRALGLSRRRPVKS</sequence>
<dbReference type="Gene3D" id="1.25.40.10">
    <property type="entry name" value="Tetratricopeptide repeat domain"/>
    <property type="match status" value="1"/>
</dbReference>
<dbReference type="Gene3D" id="1.10.10.10">
    <property type="entry name" value="Winged helix-like DNA-binding domain superfamily/Winged helix DNA-binding domain"/>
    <property type="match status" value="1"/>
</dbReference>
<dbReference type="GO" id="GO:0003677">
    <property type="term" value="F:DNA binding"/>
    <property type="evidence" value="ECO:0007669"/>
    <property type="project" value="InterPro"/>
</dbReference>
<dbReference type="PANTHER" id="PTHR16305:SF35">
    <property type="entry name" value="TRANSCRIPTIONAL ACTIVATOR DOMAIN"/>
    <property type="match status" value="1"/>
</dbReference>
<dbReference type="SUPFAM" id="SSF52540">
    <property type="entry name" value="P-loop containing nucleoside triphosphate hydrolases"/>
    <property type="match status" value="1"/>
</dbReference>
<dbReference type="EMBL" id="CP157390">
    <property type="protein sequence ID" value="XBM48361.1"/>
    <property type="molecule type" value="Genomic_DNA"/>
</dbReference>
<dbReference type="InterPro" id="IPR041664">
    <property type="entry name" value="AAA_16"/>
</dbReference>
<dbReference type="Pfam" id="PF13191">
    <property type="entry name" value="AAA_16"/>
    <property type="match status" value="1"/>
</dbReference>
<dbReference type="GO" id="GO:0006355">
    <property type="term" value="P:regulation of DNA-templated transcription"/>
    <property type="evidence" value="ECO:0007669"/>
    <property type="project" value="InterPro"/>
</dbReference>
<evidence type="ECO:0000256" key="2">
    <source>
        <dbReference type="ARBA" id="ARBA00022840"/>
    </source>
</evidence>
<dbReference type="GO" id="GO:0005524">
    <property type="term" value="F:ATP binding"/>
    <property type="evidence" value="ECO:0007669"/>
    <property type="project" value="UniProtKB-KW"/>
</dbReference>
<dbReference type="Gene3D" id="3.40.50.300">
    <property type="entry name" value="P-loop containing nucleotide triphosphate hydrolases"/>
    <property type="match status" value="1"/>
</dbReference>
<dbReference type="PROSITE" id="PS00622">
    <property type="entry name" value="HTH_LUXR_1"/>
    <property type="match status" value="1"/>
</dbReference>
<dbReference type="PROSITE" id="PS50043">
    <property type="entry name" value="HTH_LUXR_2"/>
    <property type="match status" value="1"/>
</dbReference>
<evidence type="ECO:0000313" key="4">
    <source>
        <dbReference type="EMBL" id="XBM48361.1"/>
    </source>
</evidence>
<organism evidence="4">
    <name type="scientific">Leifsonia sp. NPDC080035</name>
    <dbReference type="NCBI Taxonomy" id="3143936"/>
    <lineage>
        <taxon>Bacteria</taxon>
        <taxon>Bacillati</taxon>
        <taxon>Actinomycetota</taxon>
        <taxon>Actinomycetes</taxon>
        <taxon>Micrococcales</taxon>
        <taxon>Microbacteriaceae</taxon>
        <taxon>Leifsonia</taxon>
    </lineage>
</organism>
<dbReference type="Pfam" id="PF00196">
    <property type="entry name" value="GerE"/>
    <property type="match status" value="1"/>
</dbReference>
<dbReference type="PRINTS" id="PR00038">
    <property type="entry name" value="HTHLUXR"/>
</dbReference>
<dbReference type="InterPro" id="IPR027417">
    <property type="entry name" value="P-loop_NTPase"/>
</dbReference>
<keyword evidence="1" id="KW-0547">Nucleotide-binding</keyword>
<dbReference type="InterPro" id="IPR000792">
    <property type="entry name" value="Tscrpt_reg_LuxR_C"/>
</dbReference>
<dbReference type="InterPro" id="IPR016032">
    <property type="entry name" value="Sig_transdc_resp-reg_C-effctor"/>
</dbReference>
<feature type="domain" description="HTH luxR-type" evidence="3">
    <location>
        <begin position="866"/>
        <end position="931"/>
    </location>
</feature>
<name>A0AAU7GEP0_9MICO</name>
<keyword evidence="2" id="KW-0067">ATP-binding</keyword>
<accession>A0AAU7GEP0</accession>
<evidence type="ECO:0000259" key="3">
    <source>
        <dbReference type="PROSITE" id="PS50043"/>
    </source>
</evidence>